<evidence type="ECO:0000259" key="2">
    <source>
        <dbReference type="SMART" id="SM00507"/>
    </source>
</evidence>
<sequence>MPTRPAQHRPSGWKPYKEEARQVKRRQTRRALPTNSTAWRKIRAAHLASEPLCRHCALKDRVTAATDVDHVDGDAANNCTSNLQALCRSCHSTKTVRENGGFGQPTWNPNGRTRFHDPDELSTEN</sequence>
<dbReference type="CDD" id="cd00085">
    <property type="entry name" value="HNHc"/>
    <property type="match status" value="1"/>
</dbReference>
<feature type="region of interest" description="Disordered" evidence="1">
    <location>
        <begin position="1"/>
        <end position="35"/>
    </location>
</feature>
<feature type="domain" description="HNH nuclease" evidence="2">
    <location>
        <begin position="41"/>
        <end position="92"/>
    </location>
</feature>
<gene>
    <name evidence="3" type="ORF">ACEU0G_001025</name>
</gene>
<keyword evidence="4" id="KW-1185">Reference proteome</keyword>
<keyword evidence="3" id="KW-0540">Nuclease</keyword>
<name>A0ABW7D1P2_9GAMM</name>
<dbReference type="InterPro" id="IPR002711">
    <property type="entry name" value="HNH"/>
</dbReference>
<keyword evidence="3" id="KW-0378">Hydrolase</keyword>
<reference evidence="3 4" key="1">
    <citation type="submission" date="2024-09" db="EMBL/GenBank/DDBJ databases">
        <authorList>
            <consortium name="All-Russian atlas of soil microorganisms"/>
            <consortium name="as a basis for the search for new antimicrobial producers and enzymes with unique properties"/>
            <person name="Sokolova E.A."/>
            <person name="Voronina E.N."/>
        </authorList>
    </citation>
    <scope>NUCLEOTIDE SEQUENCE [LARGE SCALE GENOMIC DNA]</scope>
    <source>
        <strain evidence="3 4">AF-22b-331.1</strain>
    </source>
</reference>
<keyword evidence="3" id="KW-0255">Endonuclease</keyword>
<dbReference type="InterPro" id="IPR003615">
    <property type="entry name" value="HNH_nuc"/>
</dbReference>
<accession>A0ABW7D1P2</accession>
<protein>
    <submittedName>
        <fullName evidence="3">HNH endonuclease signature motif containing protein</fullName>
    </submittedName>
</protein>
<dbReference type="RefSeq" id="WP_394164505.1">
    <property type="nucleotide sequence ID" value="NZ_JBHGCJ010000017.1"/>
</dbReference>
<dbReference type="EMBL" id="JBHGCJ010000017">
    <property type="protein sequence ID" value="MFG6111136.1"/>
    <property type="molecule type" value="Genomic_DNA"/>
</dbReference>
<dbReference type="Proteomes" id="UP001605261">
    <property type="component" value="Unassembled WGS sequence"/>
</dbReference>
<evidence type="ECO:0000256" key="1">
    <source>
        <dbReference type="SAM" id="MobiDB-lite"/>
    </source>
</evidence>
<feature type="region of interest" description="Disordered" evidence="1">
    <location>
        <begin position="98"/>
        <end position="125"/>
    </location>
</feature>
<proteinExistence type="predicted"/>
<dbReference type="SMART" id="SM00507">
    <property type="entry name" value="HNHc"/>
    <property type="match status" value="1"/>
</dbReference>
<dbReference type="GO" id="GO:0004519">
    <property type="term" value="F:endonuclease activity"/>
    <property type="evidence" value="ECO:0007669"/>
    <property type="project" value="UniProtKB-KW"/>
</dbReference>
<dbReference type="Gene3D" id="1.10.30.50">
    <property type="match status" value="1"/>
</dbReference>
<evidence type="ECO:0000313" key="4">
    <source>
        <dbReference type="Proteomes" id="UP001605261"/>
    </source>
</evidence>
<evidence type="ECO:0000313" key="3">
    <source>
        <dbReference type="EMBL" id="MFG6111136.1"/>
    </source>
</evidence>
<comment type="caution">
    <text evidence="3">The sequence shown here is derived from an EMBL/GenBank/DDBJ whole genome shotgun (WGS) entry which is preliminary data.</text>
</comment>
<organism evidence="3 4">
    <name type="scientific">Stenotrophomonas nematodicola</name>
    <dbReference type="NCBI Taxonomy" id="2656746"/>
    <lineage>
        <taxon>Bacteria</taxon>
        <taxon>Pseudomonadati</taxon>
        <taxon>Pseudomonadota</taxon>
        <taxon>Gammaproteobacteria</taxon>
        <taxon>Lysobacterales</taxon>
        <taxon>Lysobacteraceae</taxon>
        <taxon>Stenotrophomonas</taxon>
    </lineage>
</organism>
<dbReference type="Pfam" id="PF01844">
    <property type="entry name" value="HNH"/>
    <property type="match status" value="1"/>
</dbReference>